<dbReference type="GO" id="GO:0016020">
    <property type="term" value="C:membrane"/>
    <property type="evidence" value="ECO:0007669"/>
    <property type="project" value="UniProtKB-SubCell"/>
</dbReference>
<dbReference type="Gene3D" id="1.20.1740.10">
    <property type="entry name" value="Amino acid/polyamine transporter I"/>
    <property type="match status" value="1"/>
</dbReference>
<feature type="transmembrane region" description="Helical" evidence="8">
    <location>
        <begin position="269"/>
        <end position="291"/>
    </location>
</feature>
<dbReference type="InterPro" id="IPR004761">
    <property type="entry name" value="Spore_GerAB"/>
</dbReference>
<evidence type="ECO:0000256" key="6">
    <source>
        <dbReference type="ARBA" id="ARBA00022989"/>
    </source>
</evidence>
<evidence type="ECO:0000256" key="2">
    <source>
        <dbReference type="ARBA" id="ARBA00007998"/>
    </source>
</evidence>
<keyword evidence="3" id="KW-0813">Transport</keyword>
<comment type="subcellular location">
    <subcellularLocation>
        <location evidence="1">Membrane</location>
        <topology evidence="1">Multi-pass membrane protein</topology>
    </subcellularLocation>
</comment>
<sequence length="362" mass="40895">MNKQLESINIIAFIINGVLSIRLLTLPREIGEHAKNNGWMSVLLMGAYIFFVGYVFFWVGTKHKDLTFSQICEKVLGKFIGKIVILGIGVYTIVSVGLGLRIFGDAIQIYLLDKTPLIVTMSIMLLACSYCILKGVKTISIILDILLPLILVSIIILIILSFSNIDIMNLRPVFHGGITPVAKGALEIADPFLTVGIIGYILPFFKDFKKMKKWIFISISICIVIYMIVVLICILSFGSEELNFLLFPTITLAKSIRMEVKILERAESLFMAAWVPITFTTLLLFYLASTLNLKALFNTKKDYFLILSQIPLFFIIALYPSNISEVFKFMGWNEKIGQILIFVIVPVMMIAQLIRERRVKAK</sequence>
<evidence type="ECO:0000313" key="9">
    <source>
        <dbReference type="EMBL" id="MBS4539068.1"/>
    </source>
</evidence>
<evidence type="ECO:0000256" key="1">
    <source>
        <dbReference type="ARBA" id="ARBA00004141"/>
    </source>
</evidence>
<name>A0A942UUZ1_9FIRM</name>
<feature type="transmembrane region" description="Helical" evidence="8">
    <location>
        <begin position="145"/>
        <end position="165"/>
    </location>
</feature>
<dbReference type="PANTHER" id="PTHR34975:SF2">
    <property type="entry name" value="SPORE GERMINATION PROTEIN A2"/>
    <property type="match status" value="1"/>
</dbReference>
<dbReference type="Pfam" id="PF03845">
    <property type="entry name" value="Spore_permease"/>
    <property type="match status" value="1"/>
</dbReference>
<comment type="caution">
    <text evidence="9">The sequence shown here is derived from an EMBL/GenBank/DDBJ whole genome shotgun (WGS) entry which is preliminary data.</text>
</comment>
<dbReference type="GO" id="GO:0009847">
    <property type="term" value="P:spore germination"/>
    <property type="evidence" value="ECO:0007669"/>
    <property type="project" value="InterPro"/>
</dbReference>
<protein>
    <submittedName>
        <fullName evidence="9">Endospore germination permease</fullName>
    </submittedName>
</protein>
<keyword evidence="6 8" id="KW-1133">Transmembrane helix</keyword>
<evidence type="ECO:0000256" key="4">
    <source>
        <dbReference type="ARBA" id="ARBA00022544"/>
    </source>
</evidence>
<dbReference type="PANTHER" id="PTHR34975">
    <property type="entry name" value="SPORE GERMINATION PROTEIN A2"/>
    <property type="match status" value="1"/>
</dbReference>
<dbReference type="Proteomes" id="UP000724672">
    <property type="component" value="Unassembled WGS sequence"/>
</dbReference>
<reference evidence="9" key="1">
    <citation type="submission" date="2019-12" db="EMBL/GenBank/DDBJ databases">
        <title>Clostridiaceae gen. nov. sp. nov., isolated from sediment in Xinjiang, China.</title>
        <authorList>
            <person name="Zhang R."/>
        </authorList>
    </citation>
    <scope>NUCLEOTIDE SEQUENCE</scope>
    <source>
        <strain evidence="9">D2Q-11</strain>
    </source>
</reference>
<comment type="similarity">
    <text evidence="2">Belongs to the amino acid-polyamine-organocation (APC) superfamily. Spore germination protein (SGP) (TC 2.A.3.9) family.</text>
</comment>
<keyword evidence="10" id="KW-1185">Reference proteome</keyword>
<dbReference type="RefSeq" id="WP_203366990.1">
    <property type="nucleotide sequence ID" value="NZ_WSFT01000040.1"/>
</dbReference>
<gene>
    <name evidence="9" type="ORF">GOQ27_11385</name>
</gene>
<evidence type="ECO:0000256" key="3">
    <source>
        <dbReference type="ARBA" id="ARBA00022448"/>
    </source>
</evidence>
<feature type="transmembrane region" description="Helical" evidence="8">
    <location>
        <begin position="303"/>
        <end position="321"/>
    </location>
</feature>
<feature type="transmembrane region" description="Helical" evidence="8">
    <location>
        <begin position="38"/>
        <end position="59"/>
    </location>
</feature>
<evidence type="ECO:0000256" key="8">
    <source>
        <dbReference type="SAM" id="Phobius"/>
    </source>
</evidence>
<evidence type="ECO:0000256" key="7">
    <source>
        <dbReference type="ARBA" id="ARBA00023136"/>
    </source>
</evidence>
<dbReference type="AlphaFoldDB" id="A0A942UUZ1"/>
<feature type="transmembrane region" description="Helical" evidence="8">
    <location>
        <begin position="336"/>
        <end position="354"/>
    </location>
</feature>
<feature type="transmembrane region" description="Helical" evidence="8">
    <location>
        <begin position="185"/>
        <end position="202"/>
    </location>
</feature>
<feature type="transmembrane region" description="Helical" evidence="8">
    <location>
        <begin position="7"/>
        <end position="26"/>
    </location>
</feature>
<feature type="transmembrane region" description="Helical" evidence="8">
    <location>
        <begin position="79"/>
        <end position="103"/>
    </location>
</feature>
<evidence type="ECO:0000256" key="5">
    <source>
        <dbReference type="ARBA" id="ARBA00022692"/>
    </source>
</evidence>
<feature type="transmembrane region" description="Helical" evidence="8">
    <location>
        <begin position="214"/>
        <end position="237"/>
    </location>
</feature>
<dbReference type="NCBIfam" id="TIGR00912">
    <property type="entry name" value="2A0309"/>
    <property type="match status" value="1"/>
</dbReference>
<keyword evidence="5 8" id="KW-0812">Transmembrane</keyword>
<organism evidence="9 10">
    <name type="scientific">Anaeromonas frigoriresistens</name>
    <dbReference type="NCBI Taxonomy" id="2683708"/>
    <lineage>
        <taxon>Bacteria</taxon>
        <taxon>Bacillati</taxon>
        <taxon>Bacillota</taxon>
        <taxon>Tissierellia</taxon>
        <taxon>Tissierellales</taxon>
        <taxon>Thermohalobacteraceae</taxon>
        <taxon>Anaeromonas</taxon>
    </lineage>
</organism>
<feature type="transmembrane region" description="Helical" evidence="8">
    <location>
        <begin position="115"/>
        <end position="133"/>
    </location>
</feature>
<accession>A0A942UUZ1</accession>
<proteinExistence type="inferred from homology"/>
<dbReference type="EMBL" id="WSFT01000040">
    <property type="protein sequence ID" value="MBS4539068.1"/>
    <property type="molecule type" value="Genomic_DNA"/>
</dbReference>
<keyword evidence="7 8" id="KW-0472">Membrane</keyword>
<evidence type="ECO:0000313" key="10">
    <source>
        <dbReference type="Proteomes" id="UP000724672"/>
    </source>
</evidence>
<keyword evidence="4" id="KW-0309">Germination</keyword>